<evidence type="ECO:0000313" key="9">
    <source>
        <dbReference type="EMBL" id="GFZ06589.1"/>
    </source>
</evidence>
<dbReference type="GO" id="GO:0006952">
    <property type="term" value="P:defense response"/>
    <property type="evidence" value="ECO:0007669"/>
    <property type="project" value="UniProtKB-KW"/>
</dbReference>
<evidence type="ECO:0000259" key="7">
    <source>
        <dbReference type="Pfam" id="PF00931"/>
    </source>
</evidence>
<dbReference type="Gene3D" id="1.10.10.10">
    <property type="entry name" value="Winged helix-like DNA-binding domain superfamily/Winged helix DNA-binding domain"/>
    <property type="match status" value="1"/>
</dbReference>
<keyword evidence="6" id="KW-0067">ATP-binding</keyword>
<sequence>MGNLIDLRDNVKGQIEAAKGNGHIPAPAVTKWLQEFEDVKNDVISIETSVESERKCTCPSCCLSCALGGKIRKKLIEVRRLIEAASFPSGMVSENYQVKKVEHIPGPTIEGQTTASRNLMKVLNLLNDDSVNRIGVWVMGGVGKTTLVKNLNNKLETATSTEPFSIIIWATCVQGLGLETGPNSTTIKAEFGGESRRKHGEYGKPAFIDDLRRNALIIVGASMRGKTAEALWKDALNALQMAVPHTKGIEDKVYRPLKWSYDSLYFQGMDIKSCFLYCSLYPEDFSIGVRELVQCWIAEGLVDKLRNYEDSINRGIALVENLKDSCLLENGFFKDTVKMHDVVRDVSIWIACCSSRDESFVQVGVGLDQMPDIEFSKSVKRVSFMDNRIKWLPNFLIECPKVSSLLLQGNLPLEIVPEGFLLGFPALQVLNLSETGIHTLPLSLLDLQDLQALLLQRCMENLTNLRLLDLSGTHRLRHIGKGILSQLSNLEIIDMTSSMYRWGTARDVEEGHATLEELQCLNRLRTLFVQLVMPLDSFVDCGWKLKRFHFAIGQPYEKLVVQPKYDERRVTLCSVTLSANWGWWLLRNASYLHLENCTELGNLPTALRHENCFSGLRTLAITDGYIPTAMNQEEGTVGSCSFVENASSSEHRGEIEEIVELATSRPALVPCSCIVPNLQIVKLKNLPNLTALSEQPESWQHLEQLEVVNYNRIKKLPFTTQNANTMKEIRGELQWWDQLEWDDEDTKSSLQQYFIPL</sequence>
<feature type="domain" description="NB-ARC" evidence="7">
    <location>
        <begin position="120"/>
        <end position="174"/>
    </location>
</feature>
<evidence type="ECO:0000256" key="4">
    <source>
        <dbReference type="ARBA" id="ARBA00022741"/>
    </source>
</evidence>
<evidence type="ECO:0000256" key="1">
    <source>
        <dbReference type="ARBA" id="ARBA00008894"/>
    </source>
</evidence>
<dbReference type="OrthoDB" id="736010at2759"/>
<keyword evidence="2" id="KW-0433">Leucine-rich repeat</keyword>
<reference evidence="9 10" key="1">
    <citation type="submission" date="2019-07" db="EMBL/GenBank/DDBJ databases">
        <title>De Novo Assembly of kiwifruit Actinidia rufa.</title>
        <authorList>
            <person name="Sugita-Konishi S."/>
            <person name="Sato K."/>
            <person name="Mori E."/>
            <person name="Abe Y."/>
            <person name="Kisaki G."/>
            <person name="Hamano K."/>
            <person name="Suezawa K."/>
            <person name="Otani M."/>
            <person name="Fukuda T."/>
            <person name="Manabe T."/>
            <person name="Gomi K."/>
            <person name="Tabuchi M."/>
            <person name="Akimitsu K."/>
            <person name="Kataoka I."/>
        </authorList>
    </citation>
    <scope>NUCLEOTIDE SEQUENCE [LARGE SCALE GENOMIC DNA]</scope>
    <source>
        <strain evidence="10">cv. Fuchu</strain>
    </source>
</reference>
<dbReference type="PANTHER" id="PTHR33463:SF202">
    <property type="entry name" value="NB-ARC DOMAIN-CONTAINING PROTEIN"/>
    <property type="match status" value="1"/>
</dbReference>
<evidence type="ECO:0000256" key="5">
    <source>
        <dbReference type="ARBA" id="ARBA00022821"/>
    </source>
</evidence>
<dbReference type="Gene3D" id="3.40.50.300">
    <property type="entry name" value="P-loop containing nucleotide triphosphate hydrolases"/>
    <property type="match status" value="1"/>
</dbReference>
<protein>
    <recommendedName>
        <fullName evidence="11">NB-ARC domain-containing disease resistance protein</fullName>
    </recommendedName>
</protein>
<comment type="similarity">
    <text evidence="1">Belongs to the disease resistance NB-LRR family.</text>
</comment>
<dbReference type="InterPro" id="IPR058922">
    <property type="entry name" value="WHD_DRP"/>
</dbReference>
<evidence type="ECO:0000313" key="10">
    <source>
        <dbReference type="Proteomes" id="UP000585474"/>
    </source>
</evidence>
<dbReference type="Proteomes" id="UP000585474">
    <property type="component" value="Unassembled WGS sequence"/>
</dbReference>
<dbReference type="SUPFAM" id="SSF52058">
    <property type="entry name" value="L domain-like"/>
    <property type="match status" value="1"/>
</dbReference>
<evidence type="ECO:0000256" key="3">
    <source>
        <dbReference type="ARBA" id="ARBA00022737"/>
    </source>
</evidence>
<evidence type="ECO:0000256" key="2">
    <source>
        <dbReference type="ARBA" id="ARBA00022614"/>
    </source>
</evidence>
<dbReference type="EMBL" id="BJWL01000018">
    <property type="protein sequence ID" value="GFZ06589.1"/>
    <property type="molecule type" value="Genomic_DNA"/>
</dbReference>
<keyword evidence="3" id="KW-0677">Repeat</keyword>
<keyword evidence="4" id="KW-0547">Nucleotide-binding</keyword>
<evidence type="ECO:0000256" key="6">
    <source>
        <dbReference type="ARBA" id="ARBA00022840"/>
    </source>
</evidence>
<keyword evidence="10" id="KW-1185">Reference proteome</keyword>
<dbReference type="InterPro" id="IPR036388">
    <property type="entry name" value="WH-like_DNA-bd_sf"/>
</dbReference>
<organism evidence="9 10">
    <name type="scientific">Actinidia rufa</name>
    <dbReference type="NCBI Taxonomy" id="165716"/>
    <lineage>
        <taxon>Eukaryota</taxon>
        <taxon>Viridiplantae</taxon>
        <taxon>Streptophyta</taxon>
        <taxon>Embryophyta</taxon>
        <taxon>Tracheophyta</taxon>
        <taxon>Spermatophyta</taxon>
        <taxon>Magnoliopsida</taxon>
        <taxon>eudicotyledons</taxon>
        <taxon>Gunneridae</taxon>
        <taxon>Pentapetalae</taxon>
        <taxon>asterids</taxon>
        <taxon>Ericales</taxon>
        <taxon>Actinidiaceae</taxon>
        <taxon>Actinidia</taxon>
    </lineage>
</organism>
<dbReference type="AlphaFoldDB" id="A0A7J0G743"/>
<dbReference type="GO" id="GO:0005524">
    <property type="term" value="F:ATP binding"/>
    <property type="evidence" value="ECO:0007669"/>
    <property type="project" value="UniProtKB-KW"/>
</dbReference>
<dbReference type="InterPro" id="IPR027417">
    <property type="entry name" value="P-loop_NTPase"/>
</dbReference>
<comment type="caution">
    <text evidence="9">The sequence shown here is derived from an EMBL/GenBank/DDBJ whole genome shotgun (WGS) entry which is preliminary data.</text>
</comment>
<gene>
    <name evidence="9" type="ORF">Acr_18g0007590</name>
</gene>
<dbReference type="GO" id="GO:0043531">
    <property type="term" value="F:ADP binding"/>
    <property type="evidence" value="ECO:0007669"/>
    <property type="project" value="InterPro"/>
</dbReference>
<keyword evidence="5" id="KW-0611">Plant defense</keyword>
<accession>A0A7J0G743</accession>
<dbReference type="Gene3D" id="3.80.10.10">
    <property type="entry name" value="Ribonuclease Inhibitor"/>
    <property type="match status" value="1"/>
</dbReference>
<dbReference type="Pfam" id="PF00931">
    <property type="entry name" value="NB-ARC"/>
    <property type="match status" value="1"/>
</dbReference>
<evidence type="ECO:0008006" key="11">
    <source>
        <dbReference type="Google" id="ProtNLM"/>
    </source>
</evidence>
<name>A0A7J0G743_9ERIC</name>
<dbReference type="InterPro" id="IPR032675">
    <property type="entry name" value="LRR_dom_sf"/>
</dbReference>
<proteinExistence type="inferred from homology"/>
<dbReference type="InterPro" id="IPR002182">
    <property type="entry name" value="NB-ARC"/>
</dbReference>
<dbReference type="FunFam" id="1.10.10.10:FF:000322">
    <property type="entry name" value="Probable disease resistance protein At1g63360"/>
    <property type="match status" value="1"/>
</dbReference>
<dbReference type="InterPro" id="IPR050905">
    <property type="entry name" value="Plant_NBS-LRR"/>
</dbReference>
<feature type="domain" description="Disease resistance protein winged helix" evidence="8">
    <location>
        <begin position="280"/>
        <end position="346"/>
    </location>
</feature>
<dbReference type="SUPFAM" id="SSF52540">
    <property type="entry name" value="P-loop containing nucleoside triphosphate hydrolases"/>
    <property type="match status" value="1"/>
</dbReference>
<dbReference type="Pfam" id="PF23559">
    <property type="entry name" value="WHD_DRP"/>
    <property type="match status" value="1"/>
</dbReference>
<dbReference type="PRINTS" id="PR00364">
    <property type="entry name" value="DISEASERSIST"/>
</dbReference>
<dbReference type="PANTHER" id="PTHR33463">
    <property type="entry name" value="NB-ARC DOMAIN-CONTAINING PROTEIN-RELATED"/>
    <property type="match status" value="1"/>
</dbReference>
<evidence type="ECO:0000259" key="8">
    <source>
        <dbReference type="Pfam" id="PF23559"/>
    </source>
</evidence>